<sequence>MAGSFGASQTRAAPGKHPNIAVYAALVGNLLVAATKFAAAAWTGSSSTLSEAFHSLVDTVNEVLLLYGIHRSRRPPDPKHTWGHGREIYFWSFVVAILVFAAGAGVSAYEGVQHLRAPELVEDPFVVYAVLALSLAFESASWVFAWRQFRSSNRVEGLLAAIRRSKDPATFTVLLEDSAAVIGLLIALASTAVSQLLEKPEIDAYGSLAISVLLAAVAALLARETKGLLIGEPADRTTTDLILRIANEEPGVVAANGVLTTHLGPDQVTASLSIEFEDGLRTPDIERAVSSIESKVRQEAPSVVLLFVKPQTPGAFDRARAAWFVA</sequence>
<dbReference type="SUPFAM" id="SSF161111">
    <property type="entry name" value="Cation efflux protein transmembrane domain-like"/>
    <property type="match status" value="1"/>
</dbReference>
<evidence type="ECO:0000256" key="1">
    <source>
        <dbReference type="ARBA" id="ARBA00004141"/>
    </source>
</evidence>
<evidence type="ECO:0000313" key="8">
    <source>
        <dbReference type="EMBL" id="MCP8937450.1"/>
    </source>
</evidence>
<evidence type="ECO:0000256" key="2">
    <source>
        <dbReference type="ARBA" id="ARBA00022448"/>
    </source>
</evidence>
<feature type="transmembrane region" description="Helical" evidence="6">
    <location>
        <begin position="89"/>
        <end position="109"/>
    </location>
</feature>
<evidence type="ECO:0000256" key="6">
    <source>
        <dbReference type="SAM" id="Phobius"/>
    </source>
</evidence>
<feature type="domain" description="Cation efflux protein transmembrane" evidence="7">
    <location>
        <begin position="23"/>
        <end position="229"/>
    </location>
</feature>
<dbReference type="InterPro" id="IPR027469">
    <property type="entry name" value="Cation_efflux_TMD_sf"/>
</dbReference>
<evidence type="ECO:0000256" key="4">
    <source>
        <dbReference type="ARBA" id="ARBA00022989"/>
    </source>
</evidence>
<comment type="caution">
    <text evidence="8">The sequence shown here is derived from an EMBL/GenBank/DDBJ whole genome shotgun (WGS) entry which is preliminary data.</text>
</comment>
<feature type="transmembrane region" description="Helical" evidence="6">
    <location>
        <begin position="125"/>
        <end position="145"/>
    </location>
</feature>
<dbReference type="Pfam" id="PF01545">
    <property type="entry name" value="Cation_efflux"/>
    <property type="match status" value="1"/>
</dbReference>
<dbReference type="InterPro" id="IPR002524">
    <property type="entry name" value="Cation_efflux"/>
</dbReference>
<keyword evidence="9" id="KW-1185">Reference proteome</keyword>
<keyword evidence="3 6" id="KW-0812">Transmembrane</keyword>
<accession>A0ABT1L7K4</accession>
<dbReference type="SUPFAM" id="SSF160240">
    <property type="entry name" value="Cation efflux protein cytoplasmic domain-like"/>
    <property type="match status" value="1"/>
</dbReference>
<dbReference type="NCBIfam" id="TIGR01297">
    <property type="entry name" value="CDF"/>
    <property type="match status" value="1"/>
</dbReference>
<dbReference type="InterPro" id="IPR040177">
    <property type="entry name" value="SLC30A9"/>
</dbReference>
<dbReference type="RefSeq" id="WP_254738450.1">
    <property type="nucleotide sequence ID" value="NZ_JANCLU010000002.1"/>
</dbReference>
<organism evidence="8 9">
    <name type="scientific">Alsobacter ponti</name>
    <dbReference type="NCBI Taxonomy" id="2962936"/>
    <lineage>
        <taxon>Bacteria</taxon>
        <taxon>Pseudomonadati</taxon>
        <taxon>Pseudomonadota</taxon>
        <taxon>Alphaproteobacteria</taxon>
        <taxon>Hyphomicrobiales</taxon>
        <taxon>Alsobacteraceae</taxon>
        <taxon>Alsobacter</taxon>
    </lineage>
</organism>
<reference evidence="8 9" key="1">
    <citation type="submission" date="2022-07" db="EMBL/GenBank/DDBJ databases">
        <authorList>
            <person name="Li W.-J."/>
            <person name="Deng Q.-Q."/>
        </authorList>
    </citation>
    <scope>NUCLEOTIDE SEQUENCE [LARGE SCALE GENOMIC DNA]</scope>
    <source>
        <strain evidence="8 9">SYSU M60028</strain>
    </source>
</reference>
<protein>
    <submittedName>
        <fullName evidence="8">Cation diffusion facilitator family transporter</fullName>
    </submittedName>
</protein>
<dbReference type="PANTHER" id="PTHR13414:SF9">
    <property type="entry name" value="PROTON-COUPLED ZINC ANTIPORTER SLC30A9, MITOCHONDRIAL"/>
    <property type="match status" value="1"/>
</dbReference>
<dbReference type="InterPro" id="IPR058533">
    <property type="entry name" value="Cation_efflux_TM"/>
</dbReference>
<feature type="transmembrane region" description="Helical" evidence="6">
    <location>
        <begin position="20"/>
        <end position="40"/>
    </location>
</feature>
<feature type="transmembrane region" description="Helical" evidence="6">
    <location>
        <begin position="52"/>
        <end position="69"/>
    </location>
</feature>
<evidence type="ECO:0000256" key="3">
    <source>
        <dbReference type="ARBA" id="ARBA00022692"/>
    </source>
</evidence>
<feature type="transmembrane region" description="Helical" evidence="6">
    <location>
        <begin position="173"/>
        <end position="192"/>
    </location>
</feature>
<proteinExistence type="predicted"/>
<keyword evidence="2" id="KW-0813">Transport</keyword>
<dbReference type="PANTHER" id="PTHR13414">
    <property type="entry name" value="HUEL-CATION TRANSPORTER"/>
    <property type="match status" value="1"/>
</dbReference>
<comment type="subcellular location">
    <subcellularLocation>
        <location evidence="1">Membrane</location>
        <topology evidence="1">Multi-pass membrane protein</topology>
    </subcellularLocation>
</comment>
<gene>
    <name evidence="8" type="ORF">NK718_02895</name>
</gene>
<keyword evidence="5 6" id="KW-0472">Membrane</keyword>
<feature type="transmembrane region" description="Helical" evidence="6">
    <location>
        <begin position="204"/>
        <end position="222"/>
    </location>
</feature>
<dbReference type="Gene3D" id="1.20.1510.10">
    <property type="entry name" value="Cation efflux protein transmembrane domain"/>
    <property type="match status" value="1"/>
</dbReference>
<name>A0ABT1L7K4_9HYPH</name>
<dbReference type="EMBL" id="JANCLU010000002">
    <property type="protein sequence ID" value="MCP8937450.1"/>
    <property type="molecule type" value="Genomic_DNA"/>
</dbReference>
<evidence type="ECO:0000256" key="5">
    <source>
        <dbReference type="ARBA" id="ARBA00023136"/>
    </source>
</evidence>
<dbReference type="InterPro" id="IPR036837">
    <property type="entry name" value="Cation_efflux_CTD_sf"/>
</dbReference>
<keyword evidence="4 6" id="KW-1133">Transmembrane helix</keyword>
<evidence type="ECO:0000259" key="7">
    <source>
        <dbReference type="Pfam" id="PF01545"/>
    </source>
</evidence>
<evidence type="ECO:0000313" key="9">
    <source>
        <dbReference type="Proteomes" id="UP001205890"/>
    </source>
</evidence>
<dbReference type="Proteomes" id="UP001205890">
    <property type="component" value="Unassembled WGS sequence"/>
</dbReference>